<dbReference type="Proteomes" id="UP000034607">
    <property type="component" value="Unassembled WGS sequence"/>
</dbReference>
<feature type="transmembrane region" description="Helical" evidence="1">
    <location>
        <begin position="87"/>
        <end position="104"/>
    </location>
</feature>
<reference evidence="2 3" key="1">
    <citation type="journal article" date="2015" name="Nature">
        <title>rRNA introns, odd ribosomes, and small enigmatic genomes across a large radiation of phyla.</title>
        <authorList>
            <person name="Brown C.T."/>
            <person name="Hug L.A."/>
            <person name="Thomas B.C."/>
            <person name="Sharon I."/>
            <person name="Castelle C.J."/>
            <person name="Singh A."/>
            <person name="Wilkins M.J."/>
            <person name="Williams K.H."/>
            <person name="Banfield J.F."/>
        </authorList>
    </citation>
    <scope>NUCLEOTIDE SEQUENCE [LARGE SCALE GENOMIC DNA]</scope>
</reference>
<keyword evidence="1" id="KW-1133">Transmembrane helix</keyword>
<protein>
    <submittedName>
        <fullName evidence="2">Uncharacterized protein</fullName>
    </submittedName>
</protein>
<name>A0A0G1UEE1_9BACT</name>
<dbReference type="AlphaFoldDB" id="A0A0G1UEE1"/>
<dbReference type="EMBL" id="LCNM01000012">
    <property type="protein sequence ID" value="KKU56070.1"/>
    <property type="molecule type" value="Genomic_DNA"/>
</dbReference>
<evidence type="ECO:0000256" key="1">
    <source>
        <dbReference type="SAM" id="Phobius"/>
    </source>
</evidence>
<feature type="transmembrane region" description="Helical" evidence="1">
    <location>
        <begin position="7"/>
        <end position="27"/>
    </location>
</feature>
<comment type="caution">
    <text evidence="2">The sequence shown here is derived from an EMBL/GenBank/DDBJ whole genome shotgun (WGS) entry which is preliminary data.</text>
</comment>
<organism evidence="2 3">
    <name type="scientific">Candidatus Amesbacteria bacterium GW2011_GWA2_47_11</name>
    <dbReference type="NCBI Taxonomy" id="1618357"/>
    <lineage>
        <taxon>Bacteria</taxon>
        <taxon>Candidatus Amesiibacteriota</taxon>
    </lineage>
</organism>
<sequence>MSRERQFLKFIFTEALVVSAIATGVSLWVDLKLAPDDNLMRAVTLGVLGLAAYLDYKSTLAILDEGGVEVNPWLPSRPDKRQLSRSVRLNFAVSSPFLLVYWPIGMVVGVGRMYTAARNFWDAGRMRGQRF</sequence>
<gene>
    <name evidence="2" type="ORF">UX78_C0012G0003</name>
</gene>
<accession>A0A0G1UEE1</accession>
<keyword evidence="1" id="KW-0812">Transmembrane</keyword>
<keyword evidence="1" id="KW-0472">Membrane</keyword>
<evidence type="ECO:0000313" key="2">
    <source>
        <dbReference type="EMBL" id="KKU56070.1"/>
    </source>
</evidence>
<evidence type="ECO:0000313" key="3">
    <source>
        <dbReference type="Proteomes" id="UP000034607"/>
    </source>
</evidence>
<proteinExistence type="predicted"/>